<dbReference type="Proteomes" id="UP001164746">
    <property type="component" value="Chromosome 4"/>
</dbReference>
<accession>A0ABY7E675</accession>
<evidence type="ECO:0000313" key="2">
    <source>
        <dbReference type="Proteomes" id="UP001164746"/>
    </source>
</evidence>
<gene>
    <name evidence="1" type="ORF">MAR_010609</name>
</gene>
<protein>
    <submittedName>
        <fullName evidence="1">Uncharacterized protein</fullName>
    </submittedName>
</protein>
<sequence>MSYNIKEQLTDLEIMVRNLLNTKKKFPQQDQENLRGMKKDTFAVAVNATDRRYVYQMVDEANKNHGFLVMSIVRWLRLKSKLHQQVDCLWQRPFDSFEFDGPILYCMTILGTGKLAGMMNDISNLAQLS</sequence>
<proteinExistence type="predicted"/>
<organism evidence="1 2">
    <name type="scientific">Mya arenaria</name>
    <name type="common">Soft-shell clam</name>
    <dbReference type="NCBI Taxonomy" id="6604"/>
    <lineage>
        <taxon>Eukaryota</taxon>
        <taxon>Metazoa</taxon>
        <taxon>Spiralia</taxon>
        <taxon>Lophotrochozoa</taxon>
        <taxon>Mollusca</taxon>
        <taxon>Bivalvia</taxon>
        <taxon>Autobranchia</taxon>
        <taxon>Heteroconchia</taxon>
        <taxon>Euheterodonta</taxon>
        <taxon>Imparidentia</taxon>
        <taxon>Neoheterodontei</taxon>
        <taxon>Myida</taxon>
        <taxon>Myoidea</taxon>
        <taxon>Myidae</taxon>
        <taxon>Mya</taxon>
    </lineage>
</organism>
<keyword evidence="2" id="KW-1185">Reference proteome</keyword>
<reference evidence="1" key="1">
    <citation type="submission" date="2022-11" db="EMBL/GenBank/DDBJ databases">
        <title>Centuries of genome instability and evolution in soft-shell clam transmissible cancer (bioRxiv).</title>
        <authorList>
            <person name="Hart S.F.M."/>
            <person name="Yonemitsu M.A."/>
            <person name="Giersch R.M."/>
            <person name="Beal B.F."/>
            <person name="Arriagada G."/>
            <person name="Davis B.W."/>
            <person name="Ostrander E.A."/>
            <person name="Goff S.P."/>
            <person name="Metzger M.J."/>
        </authorList>
    </citation>
    <scope>NUCLEOTIDE SEQUENCE</scope>
    <source>
        <strain evidence="1">MELC-2E11</strain>
        <tissue evidence="1">Siphon/mantle</tissue>
    </source>
</reference>
<evidence type="ECO:0000313" key="1">
    <source>
        <dbReference type="EMBL" id="WAR04051.1"/>
    </source>
</evidence>
<name>A0ABY7E675_MYAAR</name>
<dbReference type="EMBL" id="CP111015">
    <property type="protein sequence ID" value="WAR04051.1"/>
    <property type="molecule type" value="Genomic_DNA"/>
</dbReference>